<sequence>MMESWFWELLIGVGRLFIHPVLYVTLAVAVVLGYFRVKRERHDFHIRVEYGLTEFQKACKSLLVGLALSVLTIGLGVVIPFGTIVLLSFFSIIFTLFIKPRWLSTAYIFGFTTLAVVLLPKLETGVTIFQRLFESVEATHLPTLAILMGILMVAEGLFVWKQAPVQTSPQLQKSKRGLPVGTHVVQRVWILPLFLFVPVGSGGIETSFEWWPILQMGEHTLSLWLVPFSMGYYQRLKASLPLDAIPVVGRQLVLLAVVVLLTGVGSLWWENASILAAVVAVIGREWLNYRAKTEDEKHQPIFVQRDKGLVILGVIPDSPAEKMNLQIGEIITKVNNIPVNSVSNFYEALQQNRAFCKLQVVDANREARFAQTALYEGDHHELGLLFVQVGKKWKQTEAV</sequence>
<gene>
    <name evidence="3" type="ORF">FZC75_10240</name>
</gene>
<dbReference type="SMART" id="SM00228">
    <property type="entry name" value="PDZ"/>
    <property type="match status" value="1"/>
</dbReference>
<feature type="transmembrane region" description="Helical" evidence="1">
    <location>
        <begin position="16"/>
        <end position="37"/>
    </location>
</feature>
<dbReference type="SUPFAM" id="SSF50156">
    <property type="entry name" value="PDZ domain-like"/>
    <property type="match status" value="1"/>
</dbReference>
<dbReference type="EMBL" id="VTET01000004">
    <property type="protein sequence ID" value="TYS72328.1"/>
    <property type="molecule type" value="Genomic_DNA"/>
</dbReference>
<dbReference type="InterPro" id="IPR001478">
    <property type="entry name" value="PDZ"/>
</dbReference>
<feature type="transmembrane region" description="Helical" evidence="1">
    <location>
        <begin position="252"/>
        <end position="269"/>
    </location>
</feature>
<feature type="domain" description="PDZ" evidence="2">
    <location>
        <begin position="283"/>
        <end position="364"/>
    </location>
</feature>
<protein>
    <submittedName>
        <fullName evidence="3">PDZ domain-containing protein</fullName>
    </submittedName>
</protein>
<keyword evidence="1" id="KW-0812">Transmembrane</keyword>
<dbReference type="InterPro" id="IPR036034">
    <property type="entry name" value="PDZ_sf"/>
</dbReference>
<proteinExistence type="predicted"/>
<evidence type="ECO:0000313" key="3">
    <source>
        <dbReference type="EMBL" id="TYS72328.1"/>
    </source>
</evidence>
<dbReference type="OrthoDB" id="198399at2"/>
<dbReference type="InterPro" id="IPR041489">
    <property type="entry name" value="PDZ_6"/>
</dbReference>
<reference evidence="3 4" key="1">
    <citation type="submission" date="2019-08" db="EMBL/GenBank/DDBJ databases">
        <title>Bacillus genomes from the desert of Cuatro Cienegas, Coahuila.</title>
        <authorList>
            <person name="Olmedo-Alvarez G."/>
        </authorList>
    </citation>
    <scope>NUCLEOTIDE SEQUENCE [LARGE SCALE GENOMIC DNA]</scope>
    <source>
        <strain evidence="3 4">CH98b_3T</strain>
    </source>
</reference>
<dbReference type="Pfam" id="PF17820">
    <property type="entry name" value="PDZ_6"/>
    <property type="match status" value="1"/>
</dbReference>
<name>A0A5D4TC71_9BACI</name>
<feature type="transmembrane region" description="Helical" evidence="1">
    <location>
        <begin position="105"/>
        <end position="122"/>
    </location>
</feature>
<dbReference type="Gene3D" id="2.30.42.10">
    <property type="match status" value="1"/>
</dbReference>
<dbReference type="AlphaFoldDB" id="A0A5D4TC71"/>
<feature type="transmembrane region" description="Helical" evidence="1">
    <location>
        <begin position="142"/>
        <end position="163"/>
    </location>
</feature>
<accession>A0A5D4TC71</accession>
<dbReference type="Proteomes" id="UP000324517">
    <property type="component" value="Unassembled WGS sequence"/>
</dbReference>
<organism evidence="3 4">
    <name type="scientific">Sutcliffiella horikoshii</name>
    <dbReference type="NCBI Taxonomy" id="79883"/>
    <lineage>
        <taxon>Bacteria</taxon>
        <taxon>Bacillati</taxon>
        <taxon>Bacillota</taxon>
        <taxon>Bacilli</taxon>
        <taxon>Bacillales</taxon>
        <taxon>Bacillaceae</taxon>
        <taxon>Sutcliffiella</taxon>
    </lineage>
</organism>
<evidence type="ECO:0000313" key="4">
    <source>
        <dbReference type="Proteomes" id="UP000324517"/>
    </source>
</evidence>
<evidence type="ECO:0000256" key="1">
    <source>
        <dbReference type="SAM" id="Phobius"/>
    </source>
</evidence>
<keyword evidence="1" id="KW-1133">Transmembrane helix</keyword>
<evidence type="ECO:0000259" key="2">
    <source>
        <dbReference type="SMART" id="SM00228"/>
    </source>
</evidence>
<comment type="caution">
    <text evidence="3">The sequence shown here is derived from an EMBL/GenBank/DDBJ whole genome shotgun (WGS) entry which is preliminary data.</text>
</comment>
<keyword evidence="1" id="KW-0472">Membrane</keyword>